<reference evidence="1 2" key="1">
    <citation type="submission" date="2020-08" db="EMBL/GenBank/DDBJ databases">
        <title>Novel species isolated from subtropical streams in China.</title>
        <authorList>
            <person name="Lu H."/>
        </authorList>
    </citation>
    <scope>NUCLEOTIDE SEQUENCE [LARGE SCALE GENOMIC DNA]</scope>
    <source>
        <strain evidence="1 2">KCTC 52442</strain>
    </source>
</reference>
<accession>A0ABR6XSG2</accession>
<name>A0ABR6XSG2_9BURK</name>
<keyword evidence="2" id="KW-1185">Reference proteome</keyword>
<sequence length="174" mass="19937">METITFSYVDYINNADLINLLKRFAKTAKSIDQPSQRLTHYQDQVARWLGYANWSMLHKHLDELGASKFQEVLSRVLRHEVLGDFIAEKAVRTVVVTDAVEVMTTWIRVTYTPLVNFAYYDSESETGFSLPDVDLAYELEEEFGGRFPSELIQDVAADLEVDEGPWGLEDYGDD</sequence>
<organism evidence="1 2">
    <name type="scientific">Undibacterium amnicola</name>
    <dbReference type="NCBI Taxonomy" id="1834038"/>
    <lineage>
        <taxon>Bacteria</taxon>
        <taxon>Pseudomonadati</taxon>
        <taxon>Pseudomonadota</taxon>
        <taxon>Betaproteobacteria</taxon>
        <taxon>Burkholderiales</taxon>
        <taxon>Oxalobacteraceae</taxon>
        <taxon>Undibacterium</taxon>
    </lineage>
</organism>
<comment type="caution">
    <text evidence="1">The sequence shown here is derived from an EMBL/GenBank/DDBJ whole genome shotgun (WGS) entry which is preliminary data.</text>
</comment>
<protein>
    <submittedName>
        <fullName evidence="1">Uncharacterized protein</fullName>
    </submittedName>
</protein>
<evidence type="ECO:0000313" key="2">
    <source>
        <dbReference type="Proteomes" id="UP000643610"/>
    </source>
</evidence>
<proteinExistence type="predicted"/>
<dbReference type="EMBL" id="JACOFU010000005">
    <property type="protein sequence ID" value="MBC3832407.1"/>
    <property type="molecule type" value="Genomic_DNA"/>
</dbReference>
<gene>
    <name evidence="1" type="ORF">H8K33_12950</name>
</gene>
<dbReference type="Proteomes" id="UP000643610">
    <property type="component" value="Unassembled WGS sequence"/>
</dbReference>
<dbReference type="RefSeq" id="WP_186891454.1">
    <property type="nucleotide sequence ID" value="NZ_JACOFU010000005.1"/>
</dbReference>
<evidence type="ECO:0000313" key="1">
    <source>
        <dbReference type="EMBL" id="MBC3832407.1"/>
    </source>
</evidence>